<comment type="caution">
    <text evidence="8">The sequence shown here is derived from an EMBL/GenBank/DDBJ whole genome shotgun (WGS) entry which is preliminary data.</text>
</comment>
<protein>
    <recommendedName>
        <fullName evidence="5">Probable septum site-determining protein MinC</fullName>
    </recommendedName>
</protein>
<organism evidence="8 9">
    <name type="scientific">Lyngbya aestuarii BL J</name>
    <dbReference type="NCBI Taxonomy" id="1348334"/>
    <lineage>
        <taxon>Bacteria</taxon>
        <taxon>Bacillati</taxon>
        <taxon>Cyanobacteriota</taxon>
        <taxon>Cyanophyceae</taxon>
        <taxon>Oscillatoriophycideae</taxon>
        <taxon>Oscillatoriales</taxon>
        <taxon>Microcoleaceae</taxon>
        <taxon>Lyngbya</taxon>
    </lineage>
</organism>
<dbReference type="InterPro" id="IPR013033">
    <property type="entry name" value="MinC"/>
</dbReference>
<dbReference type="EMBL" id="AUZM01000017">
    <property type="protein sequence ID" value="ERT07794.1"/>
    <property type="molecule type" value="Genomic_DNA"/>
</dbReference>
<dbReference type="InterPro" id="IPR016098">
    <property type="entry name" value="CAP/MinC_C"/>
</dbReference>
<dbReference type="GO" id="GO:1901891">
    <property type="term" value="P:regulation of cell septum assembly"/>
    <property type="evidence" value="ECO:0007669"/>
    <property type="project" value="InterPro"/>
</dbReference>
<dbReference type="Proteomes" id="UP000017127">
    <property type="component" value="Unassembled WGS sequence"/>
</dbReference>
<evidence type="ECO:0000259" key="7">
    <source>
        <dbReference type="Pfam" id="PF03775"/>
    </source>
</evidence>
<dbReference type="GO" id="GO:0000902">
    <property type="term" value="P:cell morphogenesis"/>
    <property type="evidence" value="ECO:0007669"/>
    <property type="project" value="InterPro"/>
</dbReference>
<keyword evidence="2 5" id="KW-0717">Septation</keyword>
<evidence type="ECO:0000256" key="4">
    <source>
        <dbReference type="ARBA" id="ARBA00046874"/>
    </source>
</evidence>
<gene>
    <name evidence="5 8" type="primary">minC</name>
    <name evidence="8" type="ORF">M595_2167</name>
</gene>
<feature type="region of interest" description="Disordered" evidence="6">
    <location>
        <begin position="1"/>
        <end position="30"/>
    </location>
</feature>
<dbReference type="GO" id="GO:0000917">
    <property type="term" value="P:division septum assembly"/>
    <property type="evidence" value="ECO:0007669"/>
    <property type="project" value="UniProtKB-KW"/>
</dbReference>
<evidence type="ECO:0000256" key="1">
    <source>
        <dbReference type="ARBA" id="ARBA00022618"/>
    </source>
</evidence>
<keyword evidence="1 5" id="KW-0132">Cell division</keyword>
<accession>U7QIJ2</accession>
<keyword evidence="9" id="KW-1185">Reference proteome</keyword>
<comment type="subunit">
    <text evidence="4 5">Interacts with MinD and FtsZ.</text>
</comment>
<dbReference type="NCBIfam" id="TIGR01222">
    <property type="entry name" value="minC"/>
    <property type="match status" value="1"/>
</dbReference>
<dbReference type="HAMAP" id="MF_00267">
    <property type="entry name" value="MinC"/>
    <property type="match status" value="1"/>
</dbReference>
<dbReference type="NCBIfam" id="NF001778">
    <property type="entry name" value="PRK00513.2-4"/>
    <property type="match status" value="1"/>
</dbReference>
<proteinExistence type="inferred from homology"/>
<dbReference type="SUPFAM" id="SSF63848">
    <property type="entry name" value="Cell-division inhibitor MinC, C-terminal domain"/>
    <property type="match status" value="1"/>
</dbReference>
<evidence type="ECO:0000256" key="6">
    <source>
        <dbReference type="SAM" id="MobiDB-lite"/>
    </source>
</evidence>
<name>U7QIJ2_9CYAN</name>
<comment type="function">
    <text evidence="5">Cell division inhibitor that blocks the formation of polar Z ring septums. Rapidly oscillates between the poles of the cell to destabilize FtsZ filaments that have formed before they mature into polar Z rings. Prevents FtsZ polymerization.</text>
</comment>
<dbReference type="InterPro" id="IPR005526">
    <property type="entry name" value="Septum_form_inhib_MinC_C"/>
</dbReference>
<sequence length="279" mass="30841">MQSDTSSSTTVTPENTVQPKDQATPPSVNLQQQVRFKSLDGRLLLILPPETPNLEDSDPPTGSQWTELWQQLKHRINGSEHAWKPDTEVHLIAGNRLLDVRQLQEIAEALTIAQLHLKRVQTSRRQTAVAAATVGYSVDQDSERNKLNNTPTNKADSQADPLYLQTTLRSGMEVKHPGTVIIVGDVNPGSTVVAEGDIIIWGRLRGSVHAGVNGNLKSMIMALQMEPTLIRIADQMARGPEKPPAQFYPEIAYMTSQGVRISKASDYAKVKLWQVRGDR</sequence>
<dbReference type="PATRIC" id="fig|1348334.3.peg.2102"/>
<dbReference type="AlphaFoldDB" id="U7QIJ2"/>
<comment type="similarity">
    <text evidence="5">Belongs to the MinC family.</text>
</comment>
<evidence type="ECO:0000313" key="9">
    <source>
        <dbReference type="Proteomes" id="UP000017127"/>
    </source>
</evidence>
<dbReference type="Gene3D" id="2.160.20.70">
    <property type="match status" value="1"/>
</dbReference>
<evidence type="ECO:0000256" key="2">
    <source>
        <dbReference type="ARBA" id="ARBA00023210"/>
    </source>
</evidence>
<keyword evidence="3 5" id="KW-0131">Cell cycle</keyword>
<feature type="domain" description="Septum formation inhibitor MinC C-terminal" evidence="7">
    <location>
        <begin position="164"/>
        <end position="258"/>
    </location>
</feature>
<dbReference type="InterPro" id="IPR036145">
    <property type="entry name" value="MinC_C_sf"/>
</dbReference>
<reference evidence="8 9" key="1">
    <citation type="journal article" date="2013" name="Front. Microbiol.">
        <title>Comparative genomic analyses of the cyanobacterium, Lyngbya aestuarii BL J, a powerful hydrogen producer.</title>
        <authorList>
            <person name="Kothari A."/>
            <person name="Vaughn M."/>
            <person name="Garcia-Pichel F."/>
        </authorList>
    </citation>
    <scope>NUCLEOTIDE SEQUENCE [LARGE SCALE GENOMIC DNA]</scope>
    <source>
        <strain evidence="8 9">BL J</strain>
    </source>
</reference>
<dbReference type="OrthoDB" id="9790810at2"/>
<dbReference type="Pfam" id="PF03775">
    <property type="entry name" value="MinC_C"/>
    <property type="match status" value="1"/>
</dbReference>
<dbReference type="RefSeq" id="WP_023065950.1">
    <property type="nucleotide sequence ID" value="NZ_AUZM01000017.1"/>
</dbReference>
<evidence type="ECO:0000256" key="3">
    <source>
        <dbReference type="ARBA" id="ARBA00023306"/>
    </source>
</evidence>
<evidence type="ECO:0000313" key="8">
    <source>
        <dbReference type="EMBL" id="ERT07794.1"/>
    </source>
</evidence>
<dbReference type="PANTHER" id="PTHR34108:SF1">
    <property type="entry name" value="SEPTUM SITE-DETERMINING PROTEIN MINC"/>
    <property type="match status" value="1"/>
</dbReference>
<dbReference type="PANTHER" id="PTHR34108">
    <property type="entry name" value="SEPTUM SITE-DETERMINING PROTEIN MINC"/>
    <property type="match status" value="1"/>
</dbReference>
<evidence type="ECO:0000256" key="5">
    <source>
        <dbReference type="HAMAP-Rule" id="MF_00267"/>
    </source>
</evidence>